<feature type="transmembrane region" description="Helical" evidence="6">
    <location>
        <begin position="187"/>
        <end position="209"/>
    </location>
</feature>
<dbReference type="PANTHER" id="PTHR23501:SF199">
    <property type="entry name" value="MFS EFFLUX TRANSPORTER INPD-RELATED"/>
    <property type="match status" value="1"/>
</dbReference>
<dbReference type="GO" id="GO:0022857">
    <property type="term" value="F:transmembrane transporter activity"/>
    <property type="evidence" value="ECO:0007669"/>
    <property type="project" value="InterPro"/>
</dbReference>
<sequence length="582" mass="62475">MSYQKNTPQLTVCLSRHLPSVDAQADVPEKSPLDLSDHDHIAPSTEAPREILQEYPSGFSLFFICFGLFLGVLCTGLDRLIIATAIPKIAAEFDSLPDIGWYGSAYLLTGCSFQLMFGKLFAEFSIKWLFLGMLGVFEVGSILCAAAPNSPVLIVGRAVAGLGAVGVLTGALIILTHTVPLHNRPKVTSAIGSSIGIAQIIAPTIGGAFADYVTWRWCFWLNLPLGGVTFLVVVFLVHLPASATRSRSASSPRTARQVLGKLDLPGTIFLLPAIISLLLALQWGGSIYPWSNWRVILTLTIFGVAILIWGFIQYRRGDDATVPVRIIKMRSMATAAWFSFALFGMLFPLIQFIPLWFQAVLDTSANQSGVNFLAITVPLSVVAIISGFMTSKIGYYVPQMITSTVFMSVAAGLITRFGVDTTQGYWIGSLVLLGIGAGIGGQQSLMVPQTVLFGGDIAIGTSLVIFAQTLSGTVWLSVANNVFQDHLVHELAIRAPAADPQVVLSTGGSAVAESIRKIYPELVDQIVASYSDALKQVWLISVVLACLSVFGSVLQEWVSVKKDKEKDAKRGTGSPSSTTPEA</sequence>
<keyword evidence="3 6" id="KW-1133">Transmembrane helix</keyword>
<dbReference type="InterPro" id="IPR020846">
    <property type="entry name" value="MFS_dom"/>
</dbReference>
<feature type="transmembrane region" description="Helical" evidence="6">
    <location>
        <begin position="262"/>
        <end position="283"/>
    </location>
</feature>
<reference evidence="8" key="1">
    <citation type="journal article" date="2023" name="Mol. Phylogenet. Evol.">
        <title>Genome-scale phylogeny and comparative genomics of the fungal order Sordariales.</title>
        <authorList>
            <person name="Hensen N."/>
            <person name="Bonometti L."/>
            <person name="Westerberg I."/>
            <person name="Brannstrom I.O."/>
            <person name="Guillou S."/>
            <person name="Cros-Aarteil S."/>
            <person name="Calhoun S."/>
            <person name="Haridas S."/>
            <person name="Kuo A."/>
            <person name="Mondo S."/>
            <person name="Pangilinan J."/>
            <person name="Riley R."/>
            <person name="LaButti K."/>
            <person name="Andreopoulos B."/>
            <person name="Lipzen A."/>
            <person name="Chen C."/>
            <person name="Yan M."/>
            <person name="Daum C."/>
            <person name="Ng V."/>
            <person name="Clum A."/>
            <person name="Steindorff A."/>
            <person name="Ohm R.A."/>
            <person name="Martin F."/>
            <person name="Silar P."/>
            <person name="Natvig D.O."/>
            <person name="Lalanne C."/>
            <person name="Gautier V."/>
            <person name="Ament-Velasquez S.L."/>
            <person name="Kruys A."/>
            <person name="Hutchinson M.I."/>
            <person name="Powell A.J."/>
            <person name="Barry K."/>
            <person name="Miller A.N."/>
            <person name="Grigoriev I.V."/>
            <person name="Debuchy R."/>
            <person name="Gladieux P."/>
            <person name="Hiltunen Thoren M."/>
            <person name="Johannesson H."/>
        </authorList>
    </citation>
    <scope>NUCLEOTIDE SEQUENCE</scope>
    <source>
        <strain evidence="8">CBS 118394</strain>
    </source>
</reference>
<dbReference type="SUPFAM" id="SSF103473">
    <property type="entry name" value="MFS general substrate transporter"/>
    <property type="match status" value="2"/>
</dbReference>
<dbReference type="PROSITE" id="PS50850">
    <property type="entry name" value="MFS"/>
    <property type="match status" value="1"/>
</dbReference>
<dbReference type="Pfam" id="PF07690">
    <property type="entry name" value="MFS_1"/>
    <property type="match status" value="1"/>
</dbReference>
<dbReference type="GO" id="GO:0005886">
    <property type="term" value="C:plasma membrane"/>
    <property type="evidence" value="ECO:0007669"/>
    <property type="project" value="TreeGrafter"/>
</dbReference>
<name>A0AAE0M3Y4_9PEZI</name>
<accession>A0AAE0M3Y4</accession>
<evidence type="ECO:0000256" key="1">
    <source>
        <dbReference type="ARBA" id="ARBA00004141"/>
    </source>
</evidence>
<dbReference type="CDD" id="cd17502">
    <property type="entry name" value="MFS_Azr1_MDR_like"/>
    <property type="match status" value="1"/>
</dbReference>
<gene>
    <name evidence="8" type="ORF">B0H66DRAFT_516338</name>
</gene>
<feature type="compositionally biased region" description="Polar residues" evidence="5">
    <location>
        <begin position="573"/>
        <end position="582"/>
    </location>
</feature>
<feature type="transmembrane region" description="Helical" evidence="6">
    <location>
        <begin position="221"/>
        <end position="241"/>
    </location>
</feature>
<comment type="subcellular location">
    <subcellularLocation>
        <location evidence="1">Membrane</location>
        <topology evidence="1">Multi-pass membrane protein</topology>
    </subcellularLocation>
</comment>
<feature type="transmembrane region" description="Helical" evidence="6">
    <location>
        <begin position="369"/>
        <end position="388"/>
    </location>
</feature>
<keyword evidence="2 6" id="KW-0812">Transmembrane</keyword>
<feature type="transmembrane region" description="Helical" evidence="6">
    <location>
        <begin position="129"/>
        <end position="148"/>
    </location>
</feature>
<organism evidence="8 9">
    <name type="scientific">Apodospora peruviana</name>
    <dbReference type="NCBI Taxonomy" id="516989"/>
    <lineage>
        <taxon>Eukaryota</taxon>
        <taxon>Fungi</taxon>
        <taxon>Dikarya</taxon>
        <taxon>Ascomycota</taxon>
        <taxon>Pezizomycotina</taxon>
        <taxon>Sordariomycetes</taxon>
        <taxon>Sordariomycetidae</taxon>
        <taxon>Sordariales</taxon>
        <taxon>Lasiosphaeriaceae</taxon>
        <taxon>Apodospora</taxon>
    </lineage>
</organism>
<protein>
    <submittedName>
        <fullName evidence="8">Major facilitator superfamily domain-containing protein</fullName>
    </submittedName>
</protein>
<dbReference type="PANTHER" id="PTHR23501">
    <property type="entry name" value="MAJOR FACILITATOR SUPERFAMILY"/>
    <property type="match status" value="1"/>
</dbReference>
<feature type="transmembrane region" description="Helical" evidence="6">
    <location>
        <begin position="335"/>
        <end position="357"/>
    </location>
</feature>
<evidence type="ECO:0000256" key="3">
    <source>
        <dbReference type="ARBA" id="ARBA00022989"/>
    </source>
</evidence>
<reference evidence="8" key="2">
    <citation type="submission" date="2023-06" db="EMBL/GenBank/DDBJ databases">
        <authorList>
            <consortium name="Lawrence Berkeley National Laboratory"/>
            <person name="Haridas S."/>
            <person name="Hensen N."/>
            <person name="Bonometti L."/>
            <person name="Westerberg I."/>
            <person name="Brannstrom I.O."/>
            <person name="Guillou S."/>
            <person name="Cros-Aarteil S."/>
            <person name="Calhoun S."/>
            <person name="Kuo A."/>
            <person name="Mondo S."/>
            <person name="Pangilinan J."/>
            <person name="Riley R."/>
            <person name="Labutti K."/>
            <person name="Andreopoulos B."/>
            <person name="Lipzen A."/>
            <person name="Chen C."/>
            <person name="Yanf M."/>
            <person name="Daum C."/>
            <person name="Ng V."/>
            <person name="Clum A."/>
            <person name="Steindorff A."/>
            <person name="Ohm R."/>
            <person name="Martin F."/>
            <person name="Silar P."/>
            <person name="Natvig D."/>
            <person name="Lalanne C."/>
            <person name="Gautier V."/>
            <person name="Ament-Velasquez S.L."/>
            <person name="Kruys A."/>
            <person name="Hutchinson M.I."/>
            <person name="Powell A.J."/>
            <person name="Barry K."/>
            <person name="Miller A.N."/>
            <person name="Grigoriev I.V."/>
            <person name="Debuchy R."/>
            <person name="Gladieux P."/>
            <person name="Thoren M.H."/>
            <person name="Johannesson H."/>
        </authorList>
    </citation>
    <scope>NUCLEOTIDE SEQUENCE</scope>
    <source>
        <strain evidence="8">CBS 118394</strain>
    </source>
</reference>
<feature type="region of interest" description="Disordered" evidence="5">
    <location>
        <begin position="562"/>
        <end position="582"/>
    </location>
</feature>
<evidence type="ECO:0000256" key="2">
    <source>
        <dbReference type="ARBA" id="ARBA00022692"/>
    </source>
</evidence>
<evidence type="ECO:0000313" key="9">
    <source>
        <dbReference type="Proteomes" id="UP001283341"/>
    </source>
</evidence>
<dbReference type="InterPro" id="IPR036259">
    <property type="entry name" value="MFS_trans_sf"/>
</dbReference>
<evidence type="ECO:0000256" key="6">
    <source>
        <dbReference type="SAM" id="Phobius"/>
    </source>
</evidence>
<keyword evidence="4 6" id="KW-0472">Membrane</keyword>
<evidence type="ECO:0000259" key="7">
    <source>
        <dbReference type="PROSITE" id="PS50850"/>
    </source>
</evidence>
<evidence type="ECO:0000313" key="8">
    <source>
        <dbReference type="EMBL" id="KAK3318185.1"/>
    </source>
</evidence>
<feature type="transmembrane region" description="Helical" evidence="6">
    <location>
        <begin position="295"/>
        <end position="314"/>
    </location>
</feature>
<feature type="transmembrane region" description="Helical" evidence="6">
    <location>
        <begin position="154"/>
        <end position="175"/>
    </location>
</feature>
<dbReference type="EMBL" id="JAUEDM010000004">
    <property type="protein sequence ID" value="KAK3318185.1"/>
    <property type="molecule type" value="Genomic_DNA"/>
</dbReference>
<feature type="transmembrane region" description="Helical" evidence="6">
    <location>
        <begin position="537"/>
        <end position="560"/>
    </location>
</feature>
<dbReference type="Gene3D" id="1.20.1250.20">
    <property type="entry name" value="MFS general substrate transporter like domains"/>
    <property type="match status" value="1"/>
</dbReference>
<dbReference type="Proteomes" id="UP001283341">
    <property type="component" value="Unassembled WGS sequence"/>
</dbReference>
<dbReference type="InterPro" id="IPR011701">
    <property type="entry name" value="MFS"/>
</dbReference>
<keyword evidence="9" id="KW-1185">Reference proteome</keyword>
<feature type="transmembrane region" description="Helical" evidence="6">
    <location>
        <begin position="457"/>
        <end position="478"/>
    </location>
</feature>
<feature type="domain" description="Major facilitator superfamily (MFS) profile" evidence="7">
    <location>
        <begin position="64"/>
        <end position="563"/>
    </location>
</feature>
<feature type="transmembrane region" description="Helical" evidence="6">
    <location>
        <begin position="59"/>
        <end position="87"/>
    </location>
</feature>
<dbReference type="AlphaFoldDB" id="A0AAE0M3Y4"/>
<evidence type="ECO:0000256" key="5">
    <source>
        <dbReference type="SAM" id="MobiDB-lite"/>
    </source>
</evidence>
<feature type="transmembrane region" description="Helical" evidence="6">
    <location>
        <begin position="425"/>
        <end position="445"/>
    </location>
</feature>
<comment type="caution">
    <text evidence="8">The sequence shown here is derived from an EMBL/GenBank/DDBJ whole genome shotgun (WGS) entry which is preliminary data.</text>
</comment>
<proteinExistence type="predicted"/>
<evidence type="ECO:0000256" key="4">
    <source>
        <dbReference type="ARBA" id="ARBA00023136"/>
    </source>
</evidence>
<feature type="transmembrane region" description="Helical" evidence="6">
    <location>
        <begin position="400"/>
        <end position="419"/>
    </location>
</feature>